<feature type="region of interest" description="Disordered" evidence="1">
    <location>
        <begin position="184"/>
        <end position="278"/>
    </location>
</feature>
<comment type="caution">
    <text evidence="3">The sequence shown here is derived from an EMBL/GenBank/DDBJ whole genome shotgun (WGS) entry which is preliminary data.</text>
</comment>
<accession>A0A9X8MI27</accession>
<protein>
    <submittedName>
        <fullName evidence="3">Peptidoglycan binding domain-containing protein</fullName>
    </submittedName>
</protein>
<reference evidence="4" key="1">
    <citation type="submission" date="2016-11" db="EMBL/GenBank/DDBJ databases">
        <authorList>
            <person name="Jaros S."/>
            <person name="Januszkiewicz K."/>
            <person name="Wedrychowicz H."/>
        </authorList>
    </citation>
    <scope>NUCLEOTIDE SEQUENCE [LARGE SCALE GENOMIC DNA]</scope>
    <source>
        <strain evidence="4">CGMCC 4.3555</strain>
    </source>
</reference>
<proteinExistence type="predicted"/>
<feature type="compositionally biased region" description="Gly residues" evidence="1">
    <location>
        <begin position="64"/>
        <end position="74"/>
    </location>
</feature>
<dbReference type="RefSeq" id="WP_286160134.1">
    <property type="nucleotide sequence ID" value="NZ_FRBK01000001.1"/>
</dbReference>
<feature type="compositionally biased region" description="Low complexity" evidence="1">
    <location>
        <begin position="196"/>
        <end position="214"/>
    </location>
</feature>
<organism evidence="3 4">
    <name type="scientific">Streptomyces yunnanensis</name>
    <dbReference type="NCBI Taxonomy" id="156453"/>
    <lineage>
        <taxon>Bacteria</taxon>
        <taxon>Bacillati</taxon>
        <taxon>Actinomycetota</taxon>
        <taxon>Actinomycetes</taxon>
        <taxon>Kitasatosporales</taxon>
        <taxon>Streptomycetaceae</taxon>
        <taxon>Streptomyces</taxon>
    </lineage>
</organism>
<evidence type="ECO:0000259" key="2">
    <source>
        <dbReference type="Pfam" id="PF01471"/>
    </source>
</evidence>
<sequence>MTAASTCPHCFAPVRGDGQPTCLCAAAEAEDFDPLRLRPYVSLPDRVAAPDEGGEGGTAPCAGPGPGGGSDSGPGPGPGGERDRRGSLDPLEDLPGVDAAVHRFSRPAGPTSRTFHTSGPVSGPLREDETSGPFPEDTTPGPLPRVAAPDGSGPPPGRRRARSALLAATGTAVTAAAIVVGTGLLPDGDRDRAAPPDRGTSAPTAAVPTTAAPATPTPTPVRPSPATSRSRAPGTLPRPSRSPAPPLPPPVRASGSVAVPSGDASPSTAPTGPIVLREGSSGPEVLELQGRLRQLALYTGAVDGRYGAEVRDAVARYQQTYGVHEDPDGVYGAATRASLEARTQQP</sequence>
<name>A0A9X8MI27_9ACTN</name>
<evidence type="ECO:0000256" key="1">
    <source>
        <dbReference type="SAM" id="MobiDB-lite"/>
    </source>
</evidence>
<dbReference type="Pfam" id="PF01471">
    <property type="entry name" value="PG_binding_1"/>
    <property type="match status" value="1"/>
</dbReference>
<feature type="domain" description="Peptidoglycan binding-like" evidence="2">
    <location>
        <begin position="281"/>
        <end position="339"/>
    </location>
</feature>
<dbReference type="SUPFAM" id="SSF47090">
    <property type="entry name" value="PGBD-like"/>
    <property type="match status" value="1"/>
</dbReference>
<evidence type="ECO:0000313" key="3">
    <source>
        <dbReference type="EMBL" id="SHK70062.1"/>
    </source>
</evidence>
<dbReference type="InterPro" id="IPR036365">
    <property type="entry name" value="PGBD-like_sf"/>
</dbReference>
<feature type="compositionally biased region" description="Pro residues" evidence="1">
    <location>
        <begin position="240"/>
        <end position="251"/>
    </location>
</feature>
<evidence type="ECO:0000313" key="4">
    <source>
        <dbReference type="Proteomes" id="UP000184388"/>
    </source>
</evidence>
<dbReference type="Proteomes" id="UP000184388">
    <property type="component" value="Unassembled WGS sequence"/>
</dbReference>
<feature type="compositionally biased region" description="Low complexity" evidence="1">
    <location>
        <begin position="224"/>
        <end position="239"/>
    </location>
</feature>
<dbReference type="AlphaFoldDB" id="A0A9X8MI27"/>
<dbReference type="EMBL" id="FRBK01000001">
    <property type="protein sequence ID" value="SHK70062.1"/>
    <property type="molecule type" value="Genomic_DNA"/>
</dbReference>
<dbReference type="InterPro" id="IPR002477">
    <property type="entry name" value="Peptidoglycan-bd-like"/>
</dbReference>
<feature type="compositionally biased region" description="Polar residues" evidence="1">
    <location>
        <begin position="111"/>
        <end position="120"/>
    </location>
</feature>
<dbReference type="InterPro" id="IPR036366">
    <property type="entry name" value="PGBDSf"/>
</dbReference>
<gene>
    <name evidence="3" type="ORF">SAMN05216268_10112</name>
</gene>
<feature type="region of interest" description="Disordered" evidence="1">
    <location>
        <begin position="43"/>
        <end position="165"/>
    </location>
</feature>
<dbReference type="Gene3D" id="1.10.101.10">
    <property type="entry name" value="PGBD-like superfamily/PGBD"/>
    <property type="match status" value="1"/>
</dbReference>